<name>A0AAD8I128_9APIA</name>
<evidence type="ECO:0000256" key="1">
    <source>
        <dbReference type="SAM" id="MobiDB-lite"/>
    </source>
</evidence>
<feature type="compositionally biased region" description="Basic and acidic residues" evidence="1">
    <location>
        <begin position="1"/>
        <end position="15"/>
    </location>
</feature>
<dbReference type="PANTHER" id="PTHR45786:SF74">
    <property type="entry name" value="ATP-DEPENDENT DNA HELICASE"/>
    <property type="match status" value="1"/>
</dbReference>
<sequence length="584" mass="66402">MDHHGTVRSNKKEDYTVPSPLKKRARLNFSGNTVSPSITSDIPKKPGPYVLNCEIPQRSPLSNISNVCNDLFPRRCNIISNMSKVSSVMNNVKHFTSEDLNVGIRTEVPEERTRGAAGNYCSKSEVKPFTYEDLNVPLPVIIRKKAKNSGPETVTTADLDRRKGISVDTQAGLKRNLFVESTVADEHADSYKYFEIENSSIDRVDNIEDDFLCDDDSDEYVNLDSATFDEDYNNSGHIALDEYVSLGGPLFKCQHCQTFMWKEERVNKNVTRGKPQFSICCKKGQVKLPPSPPTPSYLWRLYDDPKISRHFKKFTRIYNSMFAITSSGGRVDNSINNGCSPYVYRLNGQNHHVFGSLIPDDGQTPKFCQLYIYDTENEIANRMKWVGADDGETVQAGIVEGLMNMLDETNELVQRFRVARDRFRESTIVDLKITLKVCRSESGRENHIGLSHEVAGIMVGDLEETEEGRDIIIEMKMGGFERVTSIHPKLMALHYPILFPNGEDGYHKDIYYCETVENNGKTRCKCSMKDFYSYKLHVRKFVVSNQIFVGKHKKEIFLWDLFRSDVRSGIPKAWTSSCAHANMA</sequence>
<evidence type="ECO:0000313" key="2">
    <source>
        <dbReference type="EMBL" id="KAK1375640.1"/>
    </source>
</evidence>
<accession>A0AAD8I128</accession>
<dbReference type="Proteomes" id="UP001237642">
    <property type="component" value="Unassembled WGS sequence"/>
</dbReference>
<keyword evidence="3" id="KW-1185">Reference proteome</keyword>
<gene>
    <name evidence="2" type="ORF">POM88_031833</name>
</gene>
<proteinExistence type="predicted"/>
<evidence type="ECO:0008006" key="4">
    <source>
        <dbReference type="Google" id="ProtNLM"/>
    </source>
</evidence>
<feature type="region of interest" description="Disordered" evidence="1">
    <location>
        <begin position="1"/>
        <end position="21"/>
    </location>
</feature>
<evidence type="ECO:0000313" key="3">
    <source>
        <dbReference type="Proteomes" id="UP001237642"/>
    </source>
</evidence>
<dbReference type="AlphaFoldDB" id="A0AAD8I128"/>
<organism evidence="2 3">
    <name type="scientific">Heracleum sosnowskyi</name>
    <dbReference type="NCBI Taxonomy" id="360622"/>
    <lineage>
        <taxon>Eukaryota</taxon>
        <taxon>Viridiplantae</taxon>
        <taxon>Streptophyta</taxon>
        <taxon>Embryophyta</taxon>
        <taxon>Tracheophyta</taxon>
        <taxon>Spermatophyta</taxon>
        <taxon>Magnoliopsida</taxon>
        <taxon>eudicotyledons</taxon>
        <taxon>Gunneridae</taxon>
        <taxon>Pentapetalae</taxon>
        <taxon>asterids</taxon>
        <taxon>campanulids</taxon>
        <taxon>Apiales</taxon>
        <taxon>Apiaceae</taxon>
        <taxon>Apioideae</taxon>
        <taxon>apioid superclade</taxon>
        <taxon>Tordylieae</taxon>
        <taxon>Tordyliinae</taxon>
        <taxon>Heracleum</taxon>
    </lineage>
</organism>
<reference evidence="2" key="1">
    <citation type="submission" date="2023-02" db="EMBL/GenBank/DDBJ databases">
        <title>Genome of toxic invasive species Heracleum sosnowskyi carries increased number of genes despite the absence of recent whole-genome duplications.</title>
        <authorList>
            <person name="Schelkunov M."/>
            <person name="Shtratnikova V."/>
            <person name="Makarenko M."/>
            <person name="Klepikova A."/>
            <person name="Omelchenko D."/>
            <person name="Novikova G."/>
            <person name="Obukhova E."/>
            <person name="Bogdanov V."/>
            <person name="Penin A."/>
            <person name="Logacheva M."/>
        </authorList>
    </citation>
    <scope>NUCLEOTIDE SEQUENCE</scope>
    <source>
        <strain evidence="2">Hsosn_3</strain>
        <tissue evidence="2">Leaf</tissue>
    </source>
</reference>
<dbReference type="EMBL" id="JAUIZM010000007">
    <property type="protein sequence ID" value="KAK1375640.1"/>
    <property type="molecule type" value="Genomic_DNA"/>
</dbReference>
<comment type="caution">
    <text evidence="2">The sequence shown here is derived from an EMBL/GenBank/DDBJ whole genome shotgun (WGS) entry which is preliminary data.</text>
</comment>
<reference evidence="2" key="2">
    <citation type="submission" date="2023-05" db="EMBL/GenBank/DDBJ databases">
        <authorList>
            <person name="Schelkunov M.I."/>
        </authorList>
    </citation>
    <scope>NUCLEOTIDE SEQUENCE</scope>
    <source>
        <strain evidence="2">Hsosn_3</strain>
        <tissue evidence="2">Leaf</tissue>
    </source>
</reference>
<protein>
    <recommendedName>
        <fullName evidence="4">Helitron helicase-like domain-containing protein</fullName>
    </recommendedName>
</protein>
<dbReference type="PANTHER" id="PTHR45786">
    <property type="entry name" value="DNA BINDING PROTEIN-LIKE"/>
    <property type="match status" value="1"/>
</dbReference>